<gene>
    <name evidence="2" type="ORF">IV52_GL000146</name>
</gene>
<evidence type="ECO:0000313" key="2">
    <source>
        <dbReference type="EMBL" id="KRN80028.1"/>
    </source>
</evidence>
<dbReference type="AlphaFoldDB" id="A0A0R2JYM2"/>
<dbReference type="EMBL" id="JQBT01000012">
    <property type="protein sequence ID" value="KRN80028.1"/>
    <property type="molecule type" value="Genomic_DNA"/>
</dbReference>
<dbReference type="PATRIC" id="fig|1122148.6.peg.153"/>
<dbReference type="RefSeq" id="WP_141117419.1">
    <property type="nucleotide sequence ID" value="NZ_FUXS01000004.1"/>
</dbReference>
<protein>
    <recommendedName>
        <fullName evidence="1">SHOCT domain-containing protein</fullName>
    </recommendedName>
</protein>
<keyword evidence="3" id="KW-1185">Reference proteome</keyword>
<dbReference type="GeneID" id="61250645"/>
<comment type="caution">
    <text evidence="2">The sequence shown here is derived from an EMBL/GenBank/DDBJ whole genome shotgun (WGS) entry which is preliminary data.</text>
</comment>
<reference evidence="2 3" key="1">
    <citation type="journal article" date="2015" name="Genome Announc.">
        <title>Expanding the biotechnology potential of lactobacilli through comparative genomics of 213 strains and associated genera.</title>
        <authorList>
            <person name="Sun Z."/>
            <person name="Harris H.M."/>
            <person name="McCann A."/>
            <person name="Guo C."/>
            <person name="Argimon S."/>
            <person name="Zhang W."/>
            <person name="Yang X."/>
            <person name="Jeffery I.B."/>
            <person name="Cooney J.C."/>
            <person name="Kagawa T.F."/>
            <person name="Liu W."/>
            <person name="Song Y."/>
            <person name="Salvetti E."/>
            <person name="Wrobel A."/>
            <person name="Rasinkangas P."/>
            <person name="Parkhill J."/>
            <person name="Rea M.C."/>
            <person name="O'Sullivan O."/>
            <person name="Ritari J."/>
            <person name="Douillard F.P."/>
            <person name="Paul Ross R."/>
            <person name="Yang R."/>
            <person name="Briner A.E."/>
            <person name="Felis G.E."/>
            <person name="de Vos W.M."/>
            <person name="Barrangou R."/>
            <person name="Klaenhammer T.R."/>
            <person name="Caufield P.W."/>
            <person name="Cui Y."/>
            <person name="Zhang H."/>
            <person name="O'Toole P.W."/>
        </authorList>
    </citation>
    <scope>NUCLEOTIDE SEQUENCE [LARGE SCALE GENOMIC DNA]</scope>
    <source>
        <strain evidence="2 3">DSM 20690</strain>
    </source>
</reference>
<dbReference type="InterPro" id="IPR018649">
    <property type="entry name" value="SHOCT"/>
</dbReference>
<name>A0A0R2JYM2_9LACO</name>
<evidence type="ECO:0000313" key="3">
    <source>
        <dbReference type="Proteomes" id="UP000051565"/>
    </source>
</evidence>
<organism evidence="2 3">
    <name type="scientific">Fructilactobacillus lindneri DSM 20690 = JCM 11027</name>
    <dbReference type="NCBI Taxonomy" id="1122148"/>
    <lineage>
        <taxon>Bacteria</taxon>
        <taxon>Bacillati</taxon>
        <taxon>Bacillota</taxon>
        <taxon>Bacilli</taxon>
        <taxon>Lactobacillales</taxon>
        <taxon>Lactobacillaceae</taxon>
        <taxon>Fructilactobacillus</taxon>
    </lineage>
</organism>
<dbReference type="Proteomes" id="UP000051565">
    <property type="component" value="Unassembled WGS sequence"/>
</dbReference>
<evidence type="ECO:0000259" key="1">
    <source>
        <dbReference type="Pfam" id="PF09851"/>
    </source>
</evidence>
<dbReference type="Pfam" id="PF09851">
    <property type="entry name" value="SHOCT"/>
    <property type="match status" value="1"/>
</dbReference>
<proteinExistence type="predicted"/>
<feature type="domain" description="SHOCT" evidence="1">
    <location>
        <begin position="29"/>
        <end position="55"/>
    </location>
</feature>
<accession>A0A0R2JYM2</accession>
<sequence>MITATIIIIGIIVYIRYKKKKASPDVSKELIKYQKLLKKGIITQEEFDKKKEELLKL</sequence>